<dbReference type="PANTHER" id="PTHR22946:SF9">
    <property type="entry name" value="POLYKETIDE TRANSFERASE AF380"/>
    <property type="match status" value="1"/>
</dbReference>
<dbReference type="GO" id="GO:0052689">
    <property type="term" value="F:carboxylic ester hydrolase activity"/>
    <property type="evidence" value="ECO:0007669"/>
    <property type="project" value="UniProtKB-ARBA"/>
</dbReference>
<keyword evidence="5" id="KW-1185">Reference proteome</keyword>
<accession>A0A074LRU3</accession>
<comment type="caution">
    <text evidence="4">The sequence shown here is derived from an EMBL/GenBank/DDBJ whole genome shotgun (WGS) entry which is preliminary data.</text>
</comment>
<keyword evidence="1" id="KW-0378">Hydrolase</keyword>
<dbReference type="Proteomes" id="UP000027931">
    <property type="component" value="Unassembled WGS sequence"/>
</dbReference>
<evidence type="ECO:0000259" key="3">
    <source>
        <dbReference type="Pfam" id="PF00561"/>
    </source>
</evidence>
<feature type="domain" description="AB hydrolase-1" evidence="3">
    <location>
        <begin position="30"/>
        <end position="206"/>
    </location>
</feature>
<reference evidence="4 5" key="1">
    <citation type="journal article" date="2013" name="Int. J. Syst. Evol. Microbiol.">
        <title>Tumebacillus flagellatus sp. nov., an alpha-amylase/pullulanase-producing bacterium isolated from cassava wastewater.</title>
        <authorList>
            <person name="Wang Q."/>
            <person name="Xie N."/>
            <person name="Qin Y."/>
            <person name="Shen N."/>
            <person name="Zhu J."/>
            <person name="Mi H."/>
            <person name="Huang R."/>
        </authorList>
    </citation>
    <scope>NUCLEOTIDE SEQUENCE [LARGE SCALE GENOMIC DNA]</scope>
    <source>
        <strain evidence="4 5">GST4</strain>
    </source>
</reference>
<dbReference type="RefSeq" id="WP_038084017.1">
    <property type="nucleotide sequence ID" value="NZ_JMIR01000002.1"/>
</dbReference>
<dbReference type="Pfam" id="PF00561">
    <property type="entry name" value="Abhydrolase_1"/>
    <property type="match status" value="1"/>
</dbReference>
<dbReference type="AlphaFoldDB" id="A0A074LRU3"/>
<dbReference type="OrthoDB" id="53505at2"/>
<proteinExistence type="inferred from homology"/>
<dbReference type="InterPro" id="IPR000073">
    <property type="entry name" value="AB_hydrolase_1"/>
</dbReference>
<protein>
    <recommendedName>
        <fullName evidence="3">AB hydrolase-1 domain-containing protein</fullName>
    </recommendedName>
</protein>
<sequence>MERLSLLKIPSGDDVMAGRLFTPKGEGPHPVILLLHGFPGVQQNHDLAMWLQNAGWSVLVFNYRGSWGSQGSFSFEHALQDVQAALAYLRREDVAAPYRLNLANLVLIGHSMGGFLSLMTAAAVPDVKAVASISGFNFGLVAEILGGEAKALAEVTAMLEESSYFLTGADGEMLTSQVTKHGPAWNLIRQVDRLTDRPVLLLGAERDQEGPVAVHHDTLVEAFTRIEAPHLEHILEDTDHNWTDARDRLSEHLLTWLAKLN</sequence>
<dbReference type="eggNOG" id="COG1073">
    <property type="taxonomic scope" value="Bacteria"/>
</dbReference>
<dbReference type="SUPFAM" id="SSF53474">
    <property type="entry name" value="alpha/beta-Hydrolases"/>
    <property type="match status" value="1"/>
</dbReference>
<evidence type="ECO:0000313" key="4">
    <source>
        <dbReference type="EMBL" id="KEO84871.1"/>
    </source>
</evidence>
<comment type="similarity">
    <text evidence="2">Belongs to the AB hydrolase superfamily. FUS2 hydrolase family.</text>
</comment>
<dbReference type="STRING" id="1157490.EL26_02350"/>
<gene>
    <name evidence="4" type="ORF">EL26_02350</name>
</gene>
<evidence type="ECO:0000313" key="5">
    <source>
        <dbReference type="Proteomes" id="UP000027931"/>
    </source>
</evidence>
<dbReference type="InterPro" id="IPR029058">
    <property type="entry name" value="AB_hydrolase_fold"/>
</dbReference>
<evidence type="ECO:0000256" key="1">
    <source>
        <dbReference type="ARBA" id="ARBA00022801"/>
    </source>
</evidence>
<dbReference type="InterPro" id="IPR050261">
    <property type="entry name" value="FrsA_esterase"/>
</dbReference>
<evidence type="ECO:0000256" key="2">
    <source>
        <dbReference type="ARBA" id="ARBA00038115"/>
    </source>
</evidence>
<dbReference type="EMBL" id="JMIR01000002">
    <property type="protein sequence ID" value="KEO84871.1"/>
    <property type="molecule type" value="Genomic_DNA"/>
</dbReference>
<dbReference type="Gene3D" id="3.40.50.1820">
    <property type="entry name" value="alpha/beta hydrolase"/>
    <property type="match status" value="1"/>
</dbReference>
<dbReference type="PANTHER" id="PTHR22946">
    <property type="entry name" value="DIENELACTONE HYDROLASE DOMAIN-CONTAINING PROTEIN-RELATED"/>
    <property type="match status" value="1"/>
</dbReference>
<name>A0A074LRU3_9BACL</name>
<organism evidence="4 5">
    <name type="scientific">Tumebacillus flagellatus</name>
    <dbReference type="NCBI Taxonomy" id="1157490"/>
    <lineage>
        <taxon>Bacteria</taxon>
        <taxon>Bacillati</taxon>
        <taxon>Bacillota</taxon>
        <taxon>Bacilli</taxon>
        <taxon>Bacillales</taxon>
        <taxon>Alicyclobacillaceae</taxon>
        <taxon>Tumebacillus</taxon>
    </lineage>
</organism>